<keyword evidence="8" id="KW-1185">Reference proteome</keyword>
<feature type="region of interest" description="Disordered" evidence="5">
    <location>
        <begin position="64"/>
        <end position="107"/>
    </location>
</feature>
<feature type="compositionally biased region" description="Low complexity" evidence="5">
    <location>
        <begin position="91"/>
        <end position="102"/>
    </location>
</feature>
<keyword evidence="2 4" id="KW-1184">Jasmonic acid signaling pathway</keyword>
<dbReference type="EMBL" id="SWLB01000024">
    <property type="protein sequence ID" value="KAF3323090.1"/>
    <property type="molecule type" value="Genomic_DNA"/>
</dbReference>
<dbReference type="PANTHER" id="PTHR33077">
    <property type="entry name" value="PROTEIN TIFY 4A-RELATED-RELATED"/>
    <property type="match status" value="1"/>
</dbReference>
<evidence type="ECO:0000256" key="1">
    <source>
        <dbReference type="ARBA" id="ARBA00008614"/>
    </source>
</evidence>
<dbReference type="GO" id="GO:2000022">
    <property type="term" value="P:regulation of jasmonic acid mediated signaling pathway"/>
    <property type="evidence" value="ECO:0007669"/>
    <property type="project" value="UniProtKB-UniRule"/>
</dbReference>
<evidence type="ECO:0000256" key="2">
    <source>
        <dbReference type="ARBA" id="ARBA00022819"/>
    </source>
</evidence>
<dbReference type="InterPro" id="IPR010399">
    <property type="entry name" value="Tify_dom"/>
</dbReference>
<organism evidence="7 8">
    <name type="scientific">Carex littledalei</name>
    <dbReference type="NCBI Taxonomy" id="544730"/>
    <lineage>
        <taxon>Eukaryota</taxon>
        <taxon>Viridiplantae</taxon>
        <taxon>Streptophyta</taxon>
        <taxon>Embryophyta</taxon>
        <taxon>Tracheophyta</taxon>
        <taxon>Spermatophyta</taxon>
        <taxon>Magnoliopsida</taxon>
        <taxon>Liliopsida</taxon>
        <taxon>Poales</taxon>
        <taxon>Cyperaceae</taxon>
        <taxon>Cyperoideae</taxon>
        <taxon>Cariceae</taxon>
        <taxon>Carex</taxon>
        <taxon>Carex subgen. Euthyceras</taxon>
    </lineage>
</organism>
<comment type="function">
    <text evidence="4">Repressor of jasmonate responses.</text>
</comment>
<dbReference type="GO" id="GO:0005634">
    <property type="term" value="C:nucleus"/>
    <property type="evidence" value="ECO:0007669"/>
    <property type="project" value="UniProtKB-SubCell"/>
</dbReference>
<evidence type="ECO:0000259" key="6">
    <source>
        <dbReference type="PROSITE" id="PS51320"/>
    </source>
</evidence>
<comment type="similarity">
    <text evidence="1 4">Belongs to the TIFY/JAZ family.</text>
</comment>
<dbReference type="InterPro" id="IPR018467">
    <property type="entry name" value="CCT_CS"/>
</dbReference>
<evidence type="ECO:0000256" key="3">
    <source>
        <dbReference type="ARBA" id="ARBA00022843"/>
    </source>
</evidence>
<name>A0A833QFE5_9POAL</name>
<feature type="compositionally biased region" description="Polar residues" evidence="5">
    <location>
        <begin position="66"/>
        <end position="77"/>
    </location>
</feature>
<dbReference type="Pfam" id="PF09425">
    <property type="entry name" value="Jas_motif"/>
    <property type="match status" value="1"/>
</dbReference>
<evidence type="ECO:0000256" key="5">
    <source>
        <dbReference type="SAM" id="MobiDB-lite"/>
    </source>
</evidence>
<dbReference type="GO" id="GO:0009611">
    <property type="term" value="P:response to wounding"/>
    <property type="evidence" value="ECO:0007669"/>
    <property type="project" value="UniProtKB-UniRule"/>
</dbReference>
<comment type="caution">
    <text evidence="7">The sequence shown here is derived from an EMBL/GenBank/DDBJ whole genome shotgun (WGS) entry which is preliminary data.</text>
</comment>
<proteinExistence type="inferred from homology"/>
<dbReference type="OrthoDB" id="782771at2759"/>
<protein>
    <recommendedName>
        <fullName evidence="4">Protein TIFY</fullName>
    </recommendedName>
    <alternativeName>
        <fullName evidence="4">Jasmonate ZIM domain-containing protein</fullName>
    </alternativeName>
</protein>
<dbReference type="Proteomes" id="UP000623129">
    <property type="component" value="Unassembled WGS sequence"/>
</dbReference>
<feature type="domain" description="Tify" evidence="6">
    <location>
        <begin position="24"/>
        <end position="58"/>
    </location>
</feature>
<gene>
    <name evidence="7" type="ORF">FCM35_KLT13079</name>
</gene>
<dbReference type="AlphaFoldDB" id="A0A833QFE5"/>
<dbReference type="Pfam" id="PF06200">
    <property type="entry name" value="tify"/>
    <property type="match status" value="1"/>
</dbReference>
<evidence type="ECO:0000256" key="4">
    <source>
        <dbReference type="RuleBase" id="RU369065"/>
    </source>
</evidence>
<comment type="subcellular location">
    <subcellularLocation>
        <location evidence="4">Nucleus</location>
    </subcellularLocation>
</comment>
<keyword evidence="3" id="KW-0832">Ubl conjugation</keyword>
<comment type="domain">
    <text evidence="4">The jas domain is required for interaction with COI1.</text>
</comment>
<dbReference type="InterPro" id="IPR040390">
    <property type="entry name" value="TIFY/JAZ"/>
</dbReference>
<accession>A0A833QFE5</accession>
<evidence type="ECO:0000313" key="7">
    <source>
        <dbReference type="EMBL" id="KAF3323090.1"/>
    </source>
</evidence>
<dbReference type="PANTHER" id="PTHR33077:SF17">
    <property type="entry name" value="PROTEIN TIFY 5B"/>
    <property type="match status" value="1"/>
</dbReference>
<evidence type="ECO:0000313" key="8">
    <source>
        <dbReference type="Proteomes" id="UP000623129"/>
    </source>
</evidence>
<keyword evidence="4" id="KW-0539">Nucleus</keyword>
<dbReference type="PROSITE" id="PS51320">
    <property type="entry name" value="TIFY"/>
    <property type="match status" value="1"/>
</dbReference>
<dbReference type="GO" id="GO:0031347">
    <property type="term" value="P:regulation of defense response"/>
    <property type="evidence" value="ECO:0007669"/>
    <property type="project" value="UniProtKB-UniRule"/>
</dbReference>
<sequence>MVGLRFEPELSLKLGSSQDSVSRDEITKKQMTIFFNGEMRVLDVTETQARSIICSAMKQIEKEKQSQLQEISNTNKKISQHKHDPKQNVSAPLQALPPAIQPSELSMKRSLQRFLQKRKARMATASPYSQNQLLSLSLS</sequence>
<reference evidence="7" key="1">
    <citation type="submission" date="2020-01" db="EMBL/GenBank/DDBJ databases">
        <title>Genome sequence of Kobresia littledalei, the first chromosome-level genome in the family Cyperaceae.</title>
        <authorList>
            <person name="Qu G."/>
        </authorList>
    </citation>
    <scope>NUCLEOTIDE SEQUENCE</scope>
    <source>
        <strain evidence="7">C.B.Clarke</strain>
        <tissue evidence="7">Leaf</tissue>
    </source>
</reference>